<keyword evidence="11" id="KW-1185">Reference proteome</keyword>
<organism evidence="10 11">
    <name type="scientific">Aspergillus brasiliensis (strain CBS 101740 / IMI 381727 / IBT 21946)</name>
    <dbReference type="NCBI Taxonomy" id="767769"/>
    <lineage>
        <taxon>Eukaryota</taxon>
        <taxon>Fungi</taxon>
        <taxon>Dikarya</taxon>
        <taxon>Ascomycota</taxon>
        <taxon>Pezizomycotina</taxon>
        <taxon>Eurotiomycetes</taxon>
        <taxon>Eurotiomycetidae</taxon>
        <taxon>Eurotiales</taxon>
        <taxon>Aspergillaceae</taxon>
        <taxon>Aspergillus</taxon>
        <taxon>Aspergillus subgen. Circumdati</taxon>
    </lineage>
</organism>
<evidence type="ECO:0000256" key="1">
    <source>
        <dbReference type="ARBA" id="ARBA00001971"/>
    </source>
</evidence>
<dbReference type="EMBL" id="KV878702">
    <property type="protein sequence ID" value="OJJ66033.1"/>
    <property type="molecule type" value="Genomic_DNA"/>
</dbReference>
<dbReference type="InterPro" id="IPR050121">
    <property type="entry name" value="Cytochrome_P450_monoxygenase"/>
</dbReference>
<dbReference type="PANTHER" id="PTHR24305">
    <property type="entry name" value="CYTOCHROME P450"/>
    <property type="match status" value="1"/>
</dbReference>
<dbReference type="PANTHER" id="PTHR24305:SF232">
    <property type="entry name" value="P450, PUTATIVE (EUROFUNG)-RELATED"/>
    <property type="match status" value="1"/>
</dbReference>
<evidence type="ECO:0000256" key="5">
    <source>
        <dbReference type="ARBA" id="ARBA00023004"/>
    </source>
</evidence>
<evidence type="ECO:0000256" key="7">
    <source>
        <dbReference type="PIRSR" id="PIRSR602401-1"/>
    </source>
</evidence>
<dbReference type="GO" id="GO:0016705">
    <property type="term" value="F:oxidoreductase activity, acting on paired donors, with incorporation or reduction of molecular oxygen"/>
    <property type="evidence" value="ECO:0007669"/>
    <property type="project" value="InterPro"/>
</dbReference>
<name>A0A1L9U3A4_ASPBC</name>
<dbReference type="GeneID" id="93581939"/>
<evidence type="ECO:0000313" key="10">
    <source>
        <dbReference type="EMBL" id="OJJ66033.1"/>
    </source>
</evidence>
<dbReference type="PRINTS" id="PR00385">
    <property type="entry name" value="P450"/>
</dbReference>
<proteinExistence type="inferred from homology"/>
<evidence type="ECO:0000256" key="4">
    <source>
        <dbReference type="ARBA" id="ARBA00023002"/>
    </source>
</evidence>
<dbReference type="GO" id="GO:0004497">
    <property type="term" value="F:monooxygenase activity"/>
    <property type="evidence" value="ECO:0007669"/>
    <property type="project" value="UniProtKB-KW"/>
</dbReference>
<dbReference type="Pfam" id="PF00067">
    <property type="entry name" value="p450"/>
    <property type="match status" value="2"/>
</dbReference>
<dbReference type="Gene3D" id="1.10.630.10">
    <property type="entry name" value="Cytochrome P450"/>
    <property type="match status" value="1"/>
</dbReference>
<evidence type="ECO:0000313" key="11">
    <source>
        <dbReference type="Proteomes" id="UP000184499"/>
    </source>
</evidence>
<protein>
    <submittedName>
        <fullName evidence="10">Uncharacterized protein</fullName>
    </submittedName>
</protein>
<dbReference type="InterPro" id="IPR017972">
    <property type="entry name" value="Cyt_P450_CS"/>
</dbReference>
<dbReference type="OMA" id="TFWFAKQ"/>
<evidence type="ECO:0000256" key="9">
    <source>
        <dbReference type="SAM" id="Phobius"/>
    </source>
</evidence>
<accession>A0A1L9U3A4</accession>
<dbReference type="SUPFAM" id="SSF48264">
    <property type="entry name" value="Cytochrome P450"/>
    <property type="match status" value="1"/>
</dbReference>
<dbReference type="InterPro" id="IPR036396">
    <property type="entry name" value="Cyt_P450_sf"/>
</dbReference>
<keyword evidence="9" id="KW-0472">Membrane</keyword>
<keyword evidence="3 7" id="KW-0479">Metal-binding</keyword>
<feature type="transmembrane region" description="Helical" evidence="9">
    <location>
        <begin position="20"/>
        <end position="39"/>
    </location>
</feature>
<gene>
    <name evidence="10" type="ORF">ASPBRDRAFT_79448</name>
</gene>
<dbReference type="GO" id="GO:0005506">
    <property type="term" value="F:iron ion binding"/>
    <property type="evidence" value="ECO:0007669"/>
    <property type="project" value="InterPro"/>
</dbReference>
<evidence type="ECO:0000256" key="2">
    <source>
        <dbReference type="ARBA" id="ARBA00010617"/>
    </source>
</evidence>
<keyword evidence="9" id="KW-0812">Transmembrane</keyword>
<dbReference type="AlphaFoldDB" id="A0A1L9U3A4"/>
<dbReference type="InterPro" id="IPR002401">
    <property type="entry name" value="Cyt_P450_E_grp-I"/>
</dbReference>
<evidence type="ECO:0000256" key="3">
    <source>
        <dbReference type="ARBA" id="ARBA00022723"/>
    </source>
</evidence>
<dbReference type="VEuPathDB" id="FungiDB:ASPBRDRAFT_79448"/>
<feature type="binding site" description="axial binding residue" evidence="7">
    <location>
        <position position="423"/>
    </location>
    <ligand>
        <name>heme</name>
        <dbReference type="ChEBI" id="CHEBI:30413"/>
    </ligand>
    <ligandPart>
        <name>Fe</name>
        <dbReference type="ChEBI" id="CHEBI:18248"/>
    </ligandPart>
</feature>
<dbReference type="PROSITE" id="PS00086">
    <property type="entry name" value="CYTOCHROME_P450"/>
    <property type="match status" value="1"/>
</dbReference>
<dbReference type="OrthoDB" id="3934656at2759"/>
<reference evidence="11" key="1">
    <citation type="journal article" date="2017" name="Genome Biol.">
        <title>Comparative genomics reveals high biological diversity and specific adaptations in the industrially and medically important fungal genus Aspergillus.</title>
        <authorList>
            <person name="de Vries R.P."/>
            <person name="Riley R."/>
            <person name="Wiebenga A."/>
            <person name="Aguilar-Osorio G."/>
            <person name="Amillis S."/>
            <person name="Uchima C.A."/>
            <person name="Anderluh G."/>
            <person name="Asadollahi M."/>
            <person name="Askin M."/>
            <person name="Barry K."/>
            <person name="Battaglia E."/>
            <person name="Bayram O."/>
            <person name="Benocci T."/>
            <person name="Braus-Stromeyer S.A."/>
            <person name="Caldana C."/>
            <person name="Canovas D."/>
            <person name="Cerqueira G.C."/>
            <person name="Chen F."/>
            <person name="Chen W."/>
            <person name="Choi C."/>
            <person name="Clum A."/>
            <person name="Dos Santos R.A."/>
            <person name="Damasio A.R."/>
            <person name="Diallinas G."/>
            <person name="Emri T."/>
            <person name="Fekete E."/>
            <person name="Flipphi M."/>
            <person name="Freyberg S."/>
            <person name="Gallo A."/>
            <person name="Gournas C."/>
            <person name="Habgood R."/>
            <person name="Hainaut M."/>
            <person name="Harispe M.L."/>
            <person name="Henrissat B."/>
            <person name="Hilden K.S."/>
            <person name="Hope R."/>
            <person name="Hossain A."/>
            <person name="Karabika E."/>
            <person name="Karaffa L."/>
            <person name="Karanyi Z."/>
            <person name="Krasevec N."/>
            <person name="Kuo A."/>
            <person name="Kusch H."/>
            <person name="LaButti K."/>
            <person name="Lagendijk E.L."/>
            <person name="Lapidus A."/>
            <person name="Levasseur A."/>
            <person name="Lindquist E."/>
            <person name="Lipzen A."/>
            <person name="Logrieco A.F."/>
            <person name="MacCabe A."/>
            <person name="Maekelae M.R."/>
            <person name="Malavazi I."/>
            <person name="Melin P."/>
            <person name="Meyer V."/>
            <person name="Mielnichuk N."/>
            <person name="Miskei M."/>
            <person name="Molnar A.P."/>
            <person name="Mule G."/>
            <person name="Ngan C.Y."/>
            <person name="Orejas M."/>
            <person name="Orosz E."/>
            <person name="Ouedraogo J.P."/>
            <person name="Overkamp K.M."/>
            <person name="Park H.-S."/>
            <person name="Perrone G."/>
            <person name="Piumi F."/>
            <person name="Punt P.J."/>
            <person name="Ram A.F."/>
            <person name="Ramon A."/>
            <person name="Rauscher S."/>
            <person name="Record E."/>
            <person name="Riano-Pachon D.M."/>
            <person name="Robert V."/>
            <person name="Roehrig J."/>
            <person name="Ruller R."/>
            <person name="Salamov A."/>
            <person name="Salih N.S."/>
            <person name="Samson R.A."/>
            <person name="Sandor E."/>
            <person name="Sanguinetti M."/>
            <person name="Schuetze T."/>
            <person name="Sepcic K."/>
            <person name="Shelest E."/>
            <person name="Sherlock G."/>
            <person name="Sophianopoulou V."/>
            <person name="Squina F.M."/>
            <person name="Sun H."/>
            <person name="Susca A."/>
            <person name="Todd R.B."/>
            <person name="Tsang A."/>
            <person name="Unkles S.E."/>
            <person name="van de Wiele N."/>
            <person name="van Rossen-Uffink D."/>
            <person name="Oliveira J.V."/>
            <person name="Vesth T.C."/>
            <person name="Visser J."/>
            <person name="Yu J.-H."/>
            <person name="Zhou M."/>
            <person name="Andersen M.R."/>
            <person name="Archer D.B."/>
            <person name="Baker S.E."/>
            <person name="Benoit I."/>
            <person name="Brakhage A.A."/>
            <person name="Braus G.H."/>
            <person name="Fischer R."/>
            <person name="Frisvad J.C."/>
            <person name="Goldman G.H."/>
            <person name="Houbraken J."/>
            <person name="Oakley B."/>
            <person name="Pocsi I."/>
            <person name="Scazzocchio C."/>
            <person name="Seiboth B."/>
            <person name="vanKuyk P.A."/>
            <person name="Wortman J."/>
            <person name="Dyer P.S."/>
            <person name="Grigoriev I.V."/>
        </authorList>
    </citation>
    <scope>NUCLEOTIDE SEQUENCE [LARGE SCALE GENOMIC DNA]</scope>
    <source>
        <strain evidence="11">CBS 101740 / IMI 381727 / IBT 21946</strain>
    </source>
</reference>
<evidence type="ECO:0000256" key="8">
    <source>
        <dbReference type="RuleBase" id="RU000461"/>
    </source>
</evidence>
<dbReference type="InterPro" id="IPR001128">
    <property type="entry name" value="Cyt_P450"/>
</dbReference>
<sequence length="479" mass="54194">MLDLQPHNSSTAKLLNALSSNPTYCYAVLAILVVAYSFVQTLRIAFKPGLSSIPGPVFANGDAPGFYRELHQRYGKIVRTGPKTVDISDPTAVATIYGINSKFVKSAFYDTFSPFYQETVMPSMFSIRDPAQHQALRRPVAQKFSMSSIRAMEPFADECTDIFLDSMRTLEGQVVDLGDWLQWYAFDVIGAITFQRRFGFMERQEDVLDMISSIDSSLRYAALIGQYTQECMDEYDRRPAAEHSERPDFLAWLRGEAAKGKPMSARDLVNHLSNNLLAGSDTTGISLRAIVYFLVKNPTAYKKLQAEVDAANRAGKLSHYVSYAECLELPYLQAVMKEAMRCHPGVSYPLERIVPETGVQLCGVQLESGTIVSVNAAVIHHDTSIFGEDAALFRPERWTESDEERVNFMDRHLMTFGYGSRTCIGKNISIMEMGKLIPQLIRDFEIEWASERPEWNVKTFWFAKQHGLLCRLRSRKEKK</sequence>
<comment type="similarity">
    <text evidence="2 8">Belongs to the cytochrome P450 family.</text>
</comment>
<keyword evidence="6 8" id="KW-0503">Monooxygenase</keyword>
<keyword evidence="9" id="KW-1133">Transmembrane helix</keyword>
<dbReference type="PRINTS" id="PR00463">
    <property type="entry name" value="EP450I"/>
</dbReference>
<keyword evidence="4 8" id="KW-0560">Oxidoreductase</keyword>
<dbReference type="RefSeq" id="XP_067473283.1">
    <property type="nucleotide sequence ID" value="XM_067629452.1"/>
</dbReference>
<dbReference type="STRING" id="767769.A0A1L9U3A4"/>
<keyword evidence="5 7" id="KW-0408">Iron</keyword>
<evidence type="ECO:0000256" key="6">
    <source>
        <dbReference type="ARBA" id="ARBA00023033"/>
    </source>
</evidence>
<keyword evidence="7 8" id="KW-0349">Heme</keyword>
<dbReference type="Proteomes" id="UP000184499">
    <property type="component" value="Unassembled WGS sequence"/>
</dbReference>
<comment type="cofactor">
    <cofactor evidence="1 7">
        <name>heme</name>
        <dbReference type="ChEBI" id="CHEBI:30413"/>
    </cofactor>
</comment>
<dbReference type="CDD" id="cd11060">
    <property type="entry name" value="CYP57A1-like"/>
    <property type="match status" value="1"/>
</dbReference>
<dbReference type="GO" id="GO:0020037">
    <property type="term" value="F:heme binding"/>
    <property type="evidence" value="ECO:0007669"/>
    <property type="project" value="InterPro"/>
</dbReference>